<comment type="caution">
    <text evidence="2">The sequence shown here is derived from an EMBL/GenBank/DDBJ whole genome shotgun (WGS) entry which is preliminary data.</text>
</comment>
<evidence type="ECO:0000256" key="1">
    <source>
        <dbReference type="SAM" id="Phobius"/>
    </source>
</evidence>
<dbReference type="Proteomes" id="UP000603234">
    <property type="component" value="Unassembled WGS sequence"/>
</dbReference>
<evidence type="ECO:0008006" key="4">
    <source>
        <dbReference type="Google" id="ProtNLM"/>
    </source>
</evidence>
<keyword evidence="1" id="KW-0472">Membrane</keyword>
<protein>
    <recommendedName>
        <fullName evidence="4">Type IV pilus assembly protein PilN</fullName>
    </recommendedName>
</protein>
<evidence type="ECO:0000313" key="2">
    <source>
        <dbReference type="EMBL" id="MBC3803853.1"/>
    </source>
</evidence>
<name>A0ABR6WTA8_9FIRM</name>
<proteinExistence type="predicted"/>
<evidence type="ECO:0000313" key="3">
    <source>
        <dbReference type="Proteomes" id="UP000603234"/>
    </source>
</evidence>
<sequence length="199" mass="22302">MEIDMKTEINLLPIHSGKERIGKLSGRDMWIMIIIALTILFIATDGILSILNQNCLASIQQVDAVIKNKSESQIVYQNISDQNALLEHQIILKEALTQNKDLSLQSLIDVCDTLPTGVSLIEYTFIDGNLKVTGRTKNQEDIFLFKDQLMTRELFKNVSIQNTSNKTLPDGENKSTTNEAANANIWEFTFAIQVADGDK</sequence>
<accession>A0ABR6WTA8</accession>
<dbReference type="EMBL" id="WJBC01000005">
    <property type="protein sequence ID" value="MBC3803853.1"/>
    <property type="molecule type" value="Genomic_DNA"/>
</dbReference>
<keyword evidence="1" id="KW-1133">Transmembrane helix</keyword>
<feature type="transmembrane region" description="Helical" evidence="1">
    <location>
        <begin position="30"/>
        <end position="51"/>
    </location>
</feature>
<reference evidence="2 3" key="1">
    <citation type="journal article" date="2020" name="mSystems">
        <title>Defining Genomic and Predicted Metabolic Features of the Acetobacterium Genus.</title>
        <authorList>
            <person name="Ross D.E."/>
            <person name="Marshall C.W."/>
            <person name="Gulliver D."/>
            <person name="May H.D."/>
            <person name="Norman R.S."/>
        </authorList>
    </citation>
    <scope>NUCLEOTIDE SEQUENCE [LARGE SCALE GENOMIC DNA]</scope>
    <source>
        <strain evidence="2 3">DSM 8238</strain>
    </source>
</reference>
<gene>
    <name evidence="2" type="ORF">GH808_05310</name>
</gene>
<dbReference type="Pfam" id="PF05137">
    <property type="entry name" value="PilN"/>
    <property type="match status" value="1"/>
</dbReference>
<dbReference type="InterPro" id="IPR007813">
    <property type="entry name" value="PilN"/>
</dbReference>
<keyword evidence="1" id="KW-0812">Transmembrane</keyword>
<organism evidence="2 3">
    <name type="scientific">Acetobacterium fimetarium</name>
    <dbReference type="NCBI Taxonomy" id="52691"/>
    <lineage>
        <taxon>Bacteria</taxon>
        <taxon>Bacillati</taxon>
        <taxon>Bacillota</taxon>
        <taxon>Clostridia</taxon>
        <taxon>Eubacteriales</taxon>
        <taxon>Eubacteriaceae</taxon>
        <taxon>Acetobacterium</taxon>
    </lineage>
</organism>
<keyword evidence="3" id="KW-1185">Reference proteome</keyword>